<proteinExistence type="predicted"/>
<protein>
    <submittedName>
        <fullName evidence="1">Uncharacterized protein</fullName>
    </submittedName>
</protein>
<dbReference type="Proteomes" id="UP001603857">
    <property type="component" value="Unassembled WGS sequence"/>
</dbReference>
<name>A0ABD1LIH2_9FABA</name>
<dbReference type="AlphaFoldDB" id="A0ABD1LIH2"/>
<dbReference type="EMBL" id="JBGMDY010000009">
    <property type="protein sequence ID" value="KAL2323324.1"/>
    <property type="molecule type" value="Genomic_DNA"/>
</dbReference>
<keyword evidence="2" id="KW-1185">Reference proteome</keyword>
<sequence length="56" mass="6421">MAVLNKVDSGQITAFRYHDFHILKIRLFTIPFLSLFELILLNKCVAVSDCNLFSFG</sequence>
<organism evidence="1 2">
    <name type="scientific">Flemingia macrophylla</name>
    <dbReference type="NCBI Taxonomy" id="520843"/>
    <lineage>
        <taxon>Eukaryota</taxon>
        <taxon>Viridiplantae</taxon>
        <taxon>Streptophyta</taxon>
        <taxon>Embryophyta</taxon>
        <taxon>Tracheophyta</taxon>
        <taxon>Spermatophyta</taxon>
        <taxon>Magnoliopsida</taxon>
        <taxon>eudicotyledons</taxon>
        <taxon>Gunneridae</taxon>
        <taxon>Pentapetalae</taxon>
        <taxon>rosids</taxon>
        <taxon>fabids</taxon>
        <taxon>Fabales</taxon>
        <taxon>Fabaceae</taxon>
        <taxon>Papilionoideae</taxon>
        <taxon>50 kb inversion clade</taxon>
        <taxon>NPAAA clade</taxon>
        <taxon>indigoferoid/millettioid clade</taxon>
        <taxon>Phaseoleae</taxon>
        <taxon>Flemingia</taxon>
    </lineage>
</organism>
<gene>
    <name evidence="1" type="ORF">Fmac_027703</name>
</gene>
<evidence type="ECO:0000313" key="2">
    <source>
        <dbReference type="Proteomes" id="UP001603857"/>
    </source>
</evidence>
<reference evidence="1 2" key="1">
    <citation type="submission" date="2024-08" db="EMBL/GenBank/DDBJ databases">
        <title>Insights into the chromosomal genome structure of Flemingia macrophylla.</title>
        <authorList>
            <person name="Ding Y."/>
            <person name="Zhao Y."/>
            <person name="Bi W."/>
            <person name="Wu M."/>
            <person name="Zhao G."/>
            <person name="Gong Y."/>
            <person name="Li W."/>
            <person name="Zhang P."/>
        </authorList>
    </citation>
    <scope>NUCLEOTIDE SEQUENCE [LARGE SCALE GENOMIC DNA]</scope>
    <source>
        <strain evidence="1">DYQJB</strain>
        <tissue evidence="1">Leaf</tissue>
    </source>
</reference>
<comment type="caution">
    <text evidence="1">The sequence shown here is derived from an EMBL/GenBank/DDBJ whole genome shotgun (WGS) entry which is preliminary data.</text>
</comment>
<evidence type="ECO:0000313" key="1">
    <source>
        <dbReference type="EMBL" id="KAL2323324.1"/>
    </source>
</evidence>
<accession>A0ABD1LIH2</accession>